<dbReference type="CDD" id="cd01886">
    <property type="entry name" value="EF-G"/>
    <property type="match status" value="1"/>
</dbReference>
<proteinExistence type="inferred from homology"/>
<dbReference type="InterPro" id="IPR000795">
    <property type="entry name" value="T_Tr_GTP-bd_dom"/>
</dbReference>
<dbReference type="Pfam" id="PF22042">
    <property type="entry name" value="EF-G_D2"/>
    <property type="match status" value="1"/>
</dbReference>
<dbReference type="InterPro" id="IPR020568">
    <property type="entry name" value="Ribosomal_Su5_D2-typ_SF"/>
</dbReference>
<dbReference type="InterPro" id="IPR047872">
    <property type="entry name" value="EFG_IV"/>
</dbReference>
<evidence type="ECO:0000256" key="1">
    <source>
        <dbReference type="ARBA" id="ARBA00005870"/>
    </source>
</evidence>
<dbReference type="HAMAP" id="MF_00054_B">
    <property type="entry name" value="EF_G_EF_2_B"/>
    <property type="match status" value="1"/>
</dbReference>
<dbReference type="NCBIfam" id="NF009381">
    <property type="entry name" value="PRK12740.1-5"/>
    <property type="match status" value="1"/>
</dbReference>
<dbReference type="FunFam" id="3.30.70.240:FF:000001">
    <property type="entry name" value="Elongation factor G"/>
    <property type="match status" value="1"/>
</dbReference>
<dbReference type="Pfam" id="PF14492">
    <property type="entry name" value="EFG_III"/>
    <property type="match status" value="1"/>
</dbReference>
<dbReference type="CDD" id="cd04088">
    <property type="entry name" value="EFG_mtEFG_II"/>
    <property type="match status" value="1"/>
</dbReference>
<evidence type="ECO:0000256" key="3">
    <source>
        <dbReference type="ARBA" id="ARBA00022768"/>
    </source>
</evidence>
<dbReference type="PANTHER" id="PTHR43261:SF1">
    <property type="entry name" value="RIBOSOME-RELEASING FACTOR 2, MITOCHONDRIAL"/>
    <property type="match status" value="1"/>
</dbReference>
<gene>
    <name evidence="7" type="ORF">LCGC14_1829060</name>
</gene>
<dbReference type="SUPFAM" id="SSF54211">
    <property type="entry name" value="Ribosomal protein S5 domain 2-like"/>
    <property type="match status" value="1"/>
</dbReference>
<keyword evidence="5" id="KW-0342">GTP-binding</keyword>
<dbReference type="NCBIfam" id="TIGR00231">
    <property type="entry name" value="small_GTP"/>
    <property type="match status" value="1"/>
</dbReference>
<dbReference type="Gene3D" id="3.30.230.10">
    <property type="match status" value="1"/>
</dbReference>
<sequence length="704" mass="78264">MGCNEAVIKMKKISLDKIRNMGIIAHIDAGKTTVTERILYYTGLIHKVGEVHHGNTLTDYMEQERERGITITSAAVTTNWKKHRINIIDTPGHVDFTVEVERSLRVLDGAIAVFDAVSGVESQSEMVWRQADRYNVPRICFINKMDRTGSNFDRCVWMILDRLGMLPVPVQLPIMDNDTFIGIVDVVSRKAFIWDSDELGSDFREIDIPAYLVNATAAAHEFVLNTASCYDEELVELFIEEKPIDPQQIWNALKIATLKMDITPVLCGTAFKNKGVRMLLDAVINLLPSPPDIKNVSGIHPHTKKDITRRTTEDEPVSALVFKLMTGQGNQKHMGQLTYFRVYSGVIKTGQKYLNVRSGKIERFGRLVHMRADKTEDVDEVRAGGIAAALGLKTFITGDTISDINNPILLELMDFPDPVMSISIEPKTNADNQKLGIVLGKLAKEDPSFKTEVQEETGQTIIKGMGELHLDILVDRMRREYGVSVNVGKPQVAYRETISRTVDAKYKHWQHTGGKGTYGHVCLTIEPLEPGDGFEFEDTVRGGAIPKEFISSVEAGVVETMQRGIFAGYSMTDLRVTVYDGSNHDVDGCEVGFKIAASKAFKDGAKRAGPVLLEPIMNVEIVVPEDCVGDVTGDTNRRRGKIQKIDYNGKTAIIVALVPLAEMFGHMGDLRSLTKGRVSSTPIFSHYDKVPNSIADDIRDKHNE</sequence>
<dbReference type="InterPro" id="IPR005517">
    <property type="entry name" value="Transl_elong_EFG/EF2_IV"/>
</dbReference>
<keyword evidence="4" id="KW-0648">Protein biosynthesis</keyword>
<dbReference type="Pfam" id="PF03764">
    <property type="entry name" value="EFG_IV"/>
    <property type="match status" value="1"/>
</dbReference>
<evidence type="ECO:0000256" key="2">
    <source>
        <dbReference type="ARBA" id="ARBA00022741"/>
    </source>
</evidence>
<dbReference type="FunFam" id="2.40.30.10:FF:000006">
    <property type="entry name" value="Elongation factor G"/>
    <property type="match status" value="1"/>
</dbReference>
<dbReference type="InterPro" id="IPR041095">
    <property type="entry name" value="EFG_II"/>
</dbReference>
<dbReference type="Gene3D" id="3.30.70.240">
    <property type="match status" value="1"/>
</dbReference>
<dbReference type="SUPFAM" id="SSF54980">
    <property type="entry name" value="EF-G C-terminal domain-like"/>
    <property type="match status" value="2"/>
</dbReference>
<reference evidence="7" key="1">
    <citation type="journal article" date="2015" name="Nature">
        <title>Complex archaea that bridge the gap between prokaryotes and eukaryotes.</title>
        <authorList>
            <person name="Spang A."/>
            <person name="Saw J.H."/>
            <person name="Jorgensen S.L."/>
            <person name="Zaremba-Niedzwiedzka K."/>
            <person name="Martijn J."/>
            <person name="Lind A.E."/>
            <person name="van Eijk R."/>
            <person name="Schleper C."/>
            <person name="Guy L."/>
            <person name="Ettema T.J."/>
        </authorList>
    </citation>
    <scope>NUCLEOTIDE SEQUENCE</scope>
</reference>
<dbReference type="Pfam" id="PF00679">
    <property type="entry name" value="EFG_C"/>
    <property type="match status" value="1"/>
</dbReference>
<evidence type="ECO:0000259" key="6">
    <source>
        <dbReference type="PROSITE" id="PS51722"/>
    </source>
</evidence>
<evidence type="ECO:0000256" key="4">
    <source>
        <dbReference type="ARBA" id="ARBA00022917"/>
    </source>
</evidence>
<dbReference type="InterPro" id="IPR031157">
    <property type="entry name" value="G_TR_CS"/>
</dbReference>
<dbReference type="PROSITE" id="PS51722">
    <property type="entry name" value="G_TR_2"/>
    <property type="match status" value="1"/>
</dbReference>
<dbReference type="GO" id="GO:0003746">
    <property type="term" value="F:translation elongation factor activity"/>
    <property type="evidence" value="ECO:0007669"/>
    <property type="project" value="UniProtKB-KW"/>
</dbReference>
<dbReference type="InterPro" id="IPR014721">
    <property type="entry name" value="Ribsml_uS5_D2-typ_fold_subgr"/>
</dbReference>
<dbReference type="InterPro" id="IPR005225">
    <property type="entry name" value="Small_GTP-bd"/>
</dbReference>
<dbReference type="SUPFAM" id="SSF50447">
    <property type="entry name" value="Translation proteins"/>
    <property type="match status" value="1"/>
</dbReference>
<dbReference type="NCBIfam" id="TIGR00484">
    <property type="entry name" value="EF-G"/>
    <property type="match status" value="1"/>
</dbReference>
<comment type="caution">
    <text evidence="7">The sequence shown here is derived from an EMBL/GenBank/DDBJ whole genome shotgun (WGS) entry which is preliminary data.</text>
</comment>
<evidence type="ECO:0000313" key="7">
    <source>
        <dbReference type="EMBL" id="KKL97972.1"/>
    </source>
</evidence>
<dbReference type="InterPro" id="IPR027417">
    <property type="entry name" value="P-loop_NTPase"/>
</dbReference>
<protein>
    <recommendedName>
        <fullName evidence="6">Tr-type G domain-containing protein</fullName>
    </recommendedName>
</protein>
<organism evidence="7">
    <name type="scientific">marine sediment metagenome</name>
    <dbReference type="NCBI Taxonomy" id="412755"/>
    <lineage>
        <taxon>unclassified sequences</taxon>
        <taxon>metagenomes</taxon>
        <taxon>ecological metagenomes</taxon>
    </lineage>
</organism>
<dbReference type="InterPro" id="IPR035649">
    <property type="entry name" value="EFG_V"/>
</dbReference>
<dbReference type="InterPro" id="IPR053905">
    <property type="entry name" value="EF-G-like_DII"/>
</dbReference>
<dbReference type="FunFam" id="3.30.70.870:FF:000001">
    <property type="entry name" value="Elongation factor G"/>
    <property type="match status" value="1"/>
</dbReference>
<dbReference type="InterPro" id="IPR009000">
    <property type="entry name" value="Transl_B-barrel_sf"/>
</dbReference>
<dbReference type="AlphaFoldDB" id="A0A0F9JG58"/>
<dbReference type="InterPro" id="IPR035647">
    <property type="entry name" value="EFG_III/V"/>
</dbReference>
<keyword evidence="3" id="KW-0251">Elongation factor</keyword>
<keyword evidence="2" id="KW-0547">Nucleotide-binding</keyword>
<dbReference type="Pfam" id="PF00009">
    <property type="entry name" value="GTP_EFTU"/>
    <property type="match status" value="1"/>
</dbReference>
<dbReference type="PROSITE" id="PS00301">
    <property type="entry name" value="G_TR_1"/>
    <property type="match status" value="1"/>
</dbReference>
<dbReference type="InterPro" id="IPR009022">
    <property type="entry name" value="EFG_III"/>
</dbReference>
<dbReference type="CDD" id="cd16262">
    <property type="entry name" value="EFG_III"/>
    <property type="match status" value="1"/>
</dbReference>
<dbReference type="GO" id="GO:0005525">
    <property type="term" value="F:GTP binding"/>
    <property type="evidence" value="ECO:0007669"/>
    <property type="project" value="UniProtKB-KW"/>
</dbReference>
<dbReference type="CDD" id="cd03713">
    <property type="entry name" value="EFG_mtEFG_C"/>
    <property type="match status" value="1"/>
</dbReference>
<evidence type="ECO:0000256" key="5">
    <source>
        <dbReference type="ARBA" id="ARBA00023134"/>
    </source>
</evidence>
<dbReference type="InterPro" id="IPR000640">
    <property type="entry name" value="EFG_V-like"/>
</dbReference>
<feature type="domain" description="Tr-type G" evidence="6">
    <location>
        <begin position="16"/>
        <end position="291"/>
    </location>
</feature>
<dbReference type="SMART" id="SM00889">
    <property type="entry name" value="EFG_IV"/>
    <property type="match status" value="1"/>
</dbReference>
<dbReference type="SMART" id="SM00838">
    <property type="entry name" value="EFG_C"/>
    <property type="match status" value="1"/>
</dbReference>
<name>A0A0F9JG58_9ZZZZ</name>
<dbReference type="SUPFAM" id="SSF52540">
    <property type="entry name" value="P-loop containing nucleoside triphosphate hydrolases"/>
    <property type="match status" value="1"/>
</dbReference>
<accession>A0A0F9JG58</accession>
<dbReference type="PANTHER" id="PTHR43261">
    <property type="entry name" value="TRANSLATION ELONGATION FACTOR G-RELATED"/>
    <property type="match status" value="1"/>
</dbReference>
<dbReference type="InterPro" id="IPR004540">
    <property type="entry name" value="Transl_elong_EFG/EF2"/>
</dbReference>
<dbReference type="Gene3D" id="2.40.30.10">
    <property type="entry name" value="Translation factors"/>
    <property type="match status" value="1"/>
</dbReference>
<dbReference type="CDD" id="cd01434">
    <property type="entry name" value="EFG_mtEFG1_IV"/>
    <property type="match status" value="1"/>
</dbReference>
<dbReference type="PRINTS" id="PR00315">
    <property type="entry name" value="ELONGATNFCT"/>
</dbReference>
<dbReference type="GO" id="GO:0003924">
    <property type="term" value="F:GTPase activity"/>
    <property type="evidence" value="ECO:0007669"/>
    <property type="project" value="InterPro"/>
</dbReference>
<dbReference type="GO" id="GO:0032790">
    <property type="term" value="P:ribosome disassembly"/>
    <property type="evidence" value="ECO:0007669"/>
    <property type="project" value="TreeGrafter"/>
</dbReference>
<comment type="similarity">
    <text evidence="1">Belongs to the TRAFAC class translation factor GTPase superfamily. Classic translation factor GTPase family. EF-G/EF-2 subfamily.</text>
</comment>
<dbReference type="Gene3D" id="3.30.70.870">
    <property type="entry name" value="Elongation Factor G (Translational Gtpase), domain 3"/>
    <property type="match status" value="1"/>
</dbReference>
<dbReference type="EMBL" id="LAZR01018034">
    <property type="protein sequence ID" value="KKL97972.1"/>
    <property type="molecule type" value="Genomic_DNA"/>
</dbReference>
<dbReference type="FunFam" id="3.40.50.300:FF:000029">
    <property type="entry name" value="Elongation factor G"/>
    <property type="match status" value="1"/>
</dbReference>
<dbReference type="Gene3D" id="3.40.50.300">
    <property type="entry name" value="P-loop containing nucleotide triphosphate hydrolases"/>
    <property type="match status" value="1"/>
</dbReference>